<dbReference type="InterPro" id="IPR009057">
    <property type="entry name" value="Homeodomain-like_sf"/>
</dbReference>
<evidence type="ECO:0000313" key="8">
    <source>
        <dbReference type="Proteomes" id="UP000297014"/>
    </source>
</evidence>
<dbReference type="InterPro" id="IPR050624">
    <property type="entry name" value="HTH-type_Tx_Regulator"/>
</dbReference>
<evidence type="ECO:0000313" key="5">
    <source>
        <dbReference type="EMBL" id="KGA97987.1"/>
    </source>
</evidence>
<dbReference type="Gene3D" id="1.10.10.60">
    <property type="entry name" value="Homeodomain-like"/>
    <property type="match status" value="1"/>
</dbReference>
<dbReference type="GO" id="GO:0003677">
    <property type="term" value="F:DNA binding"/>
    <property type="evidence" value="ECO:0007669"/>
    <property type="project" value="UniProtKB-UniRule"/>
</dbReference>
<dbReference type="RefSeq" id="WP_003322812.1">
    <property type="nucleotide sequence ID" value="NZ_ALPT02000017.1"/>
</dbReference>
<dbReference type="PROSITE" id="PS50977">
    <property type="entry name" value="HTH_TETR_2"/>
    <property type="match status" value="1"/>
</dbReference>
<name>A0A094YWT2_ALKAL</name>
<keyword evidence="1" id="KW-0678">Repressor</keyword>
<keyword evidence="7" id="KW-1185">Reference proteome</keyword>
<dbReference type="Gene3D" id="1.10.357.10">
    <property type="entry name" value="Tetracycline Repressor, domain 2"/>
    <property type="match status" value="1"/>
</dbReference>
<dbReference type="PANTHER" id="PTHR43479:SF11">
    <property type="entry name" value="ACREF_ENVCD OPERON REPRESSOR-RELATED"/>
    <property type="match status" value="1"/>
</dbReference>
<evidence type="ECO:0000313" key="7">
    <source>
        <dbReference type="Proteomes" id="UP000002754"/>
    </source>
</evidence>
<keyword evidence="2 3" id="KW-0238">DNA-binding</keyword>
<proteinExistence type="predicted"/>
<dbReference type="Pfam" id="PF00440">
    <property type="entry name" value="TetR_N"/>
    <property type="match status" value="1"/>
</dbReference>
<dbReference type="EMBL" id="ALPT02000017">
    <property type="protein sequence ID" value="KGA97987.1"/>
    <property type="molecule type" value="Genomic_DNA"/>
</dbReference>
<dbReference type="OrthoDB" id="509229at2"/>
<dbReference type="STRING" id="1218173.BALCAV_0206820"/>
<organism evidence="5 7">
    <name type="scientific">Alkalihalobacillus alcalophilus ATCC 27647 = CGMCC 1.3604</name>
    <dbReference type="NCBI Taxonomy" id="1218173"/>
    <lineage>
        <taxon>Bacteria</taxon>
        <taxon>Bacillati</taxon>
        <taxon>Bacillota</taxon>
        <taxon>Bacilli</taxon>
        <taxon>Bacillales</taxon>
        <taxon>Bacillaceae</taxon>
        <taxon>Alkalihalobacillus</taxon>
    </lineage>
</organism>
<evidence type="ECO:0000256" key="2">
    <source>
        <dbReference type="ARBA" id="ARBA00023125"/>
    </source>
</evidence>
<comment type="caution">
    <text evidence="5">The sequence shown here is derived from an EMBL/GenBank/DDBJ whole genome shotgun (WGS) entry which is preliminary data.</text>
</comment>
<dbReference type="PANTHER" id="PTHR43479">
    <property type="entry name" value="ACREF/ENVCD OPERON REPRESSOR-RELATED"/>
    <property type="match status" value="1"/>
</dbReference>
<gene>
    <name evidence="6" type="ORF">AJ85_10700</name>
    <name evidence="5" type="ORF">BALCAV_0206820</name>
</gene>
<dbReference type="AlphaFoldDB" id="A0A094YWT2"/>
<evidence type="ECO:0000256" key="1">
    <source>
        <dbReference type="ARBA" id="ARBA00022491"/>
    </source>
</evidence>
<reference evidence="5 7" key="1">
    <citation type="journal article" date="2014" name="Genome Announc.">
        <title>Draft Genome Sequence of Bacillus alcalophilus AV1934, a Classic Alkaliphile Isolated from Human Feces in 1934.</title>
        <authorList>
            <person name="Attie O."/>
            <person name="Jayaprakash A."/>
            <person name="Shah H."/>
            <person name="Paulsen I.T."/>
            <person name="Morino M."/>
            <person name="Takahashi Y."/>
            <person name="Narumi I."/>
            <person name="Sachidanandam R."/>
            <person name="Satoh K."/>
            <person name="Ito M."/>
            <person name="Krulwich T.A."/>
        </authorList>
    </citation>
    <scope>NUCLEOTIDE SEQUENCE [LARGE SCALE GENOMIC DNA]</scope>
    <source>
        <strain evidence="5 7">AV1934</strain>
    </source>
</reference>
<evidence type="ECO:0000256" key="3">
    <source>
        <dbReference type="PROSITE-ProRule" id="PRU00335"/>
    </source>
</evidence>
<dbReference type="eggNOG" id="COG1309">
    <property type="taxonomic scope" value="Bacteria"/>
</dbReference>
<dbReference type="SUPFAM" id="SSF46689">
    <property type="entry name" value="Homeodomain-like"/>
    <property type="match status" value="1"/>
</dbReference>
<dbReference type="Proteomes" id="UP000002754">
    <property type="component" value="Unassembled WGS sequence"/>
</dbReference>
<feature type="DNA-binding region" description="H-T-H motif" evidence="3">
    <location>
        <begin position="23"/>
        <end position="42"/>
    </location>
</feature>
<evidence type="ECO:0000259" key="4">
    <source>
        <dbReference type="PROSITE" id="PS50977"/>
    </source>
</evidence>
<dbReference type="Proteomes" id="UP000297014">
    <property type="component" value="Unassembled WGS sequence"/>
</dbReference>
<dbReference type="PRINTS" id="PR00455">
    <property type="entry name" value="HTHTETR"/>
</dbReference>
<sequence>MSYDAIKESALALFAKHGYEGTSLAQIAESVGIKKQSIYSHFKSKDDLFLQLLNETFEIELIRVTNYLQEHFEKPLGDCLFKSLQSYIERFNNDSRMKFFLRISFFPPAHIYAQVMDALYEYIDQVDALYLERFKHAIELKEMSGQAEIATMAFSALIDSICVELVYGGTKRTEKKLQAAWIVFWNGLTASKNNS</sequence>
<evidence type="ECO:0000313" key="6">
    <source>
        <dbReference type="EMBL" id="THG90434.1"/>
    </source>
</evidence>
<protein>
    <submittedName>
        <fullName evidence="5">TetR family transcriptional regulator</fullName>
    </submittedName>
</protein>
<dbReference type="InterPro" id="IPR001647">
    <property type="entry name" value="HTH_TetR"/>
</dbReference>
<accession>A0A094YWT2</accession>
<feature type="domain" description="HTH tetR-type" evidence="4">
    <location>
        <begin position="1"/>
        <end position="60"/>
    </location>
</feature>
<reference evidence="6 8" key="2">
    <citation type="submission" date="2014-01" db="EMBL/GenBank/DDBJ databases">
        <title>Draft genome sequencing of Bacillus alcalophilus CGMCC 1.3604.</title>
        <authorList>
            <person name="Yang J."/>
            <person name="Diao L."/>
            <person name="Yang S."/>
        </authorList>
    </citation>
    <scope>NUCLEOTIDE SEQUENCE [LARGE SCALE GENOMIC DNA]</scope>
    <source>
        <strain evidence="6 8">CGMCC 1.3604</strain>
    </source>
</reference>
<dbReference type="EMBL" id="JALP01000152">
    <property type="protein sequence ID" value="THG90434.1"/>
    <property type="molecule type" value="Genomic_DNA"/>
</dbReference>